<dbReference type="Pfam" id="PF00216">
    <property type="entry name" value="Bac_DNA_binding"/>
    <property type="match status" value="1"/>
</dbReference>
<dbReference type="EMBL" id="SJPM01000001">
    <property type="protein sequence ID" value="TWU03888.1"/>
    <property type="molecule type" value="Genomic_DNA"/>
</dbReference>
<comment type="similarity">
    <text evidence="2 11">Belongs to the bacterial histone-like protein family.</text>
</comment>
<keyword evidence="7 12" id="KW-0238">DNA-binding</keyword>
<comment type="subunit">
    <text evidence="3">Homodimer.</text>
</comment>
<evidence type="ECO:0000256" key="8">
    <source>
        <dbReference type="ARBA" id="ARBA00033120"/>
    </source>
</evidence>
<comment type="function">
    <text evidence="10">DNA-binding protein that plays a critical role in nucleoid compaction, genome replication and DNA replication and transcription. Binds to both ssDNA and dsDNA with a binding site covering about 15 nucleotides. Displays DNA-supercoiling activity only when associated with the viral DNA topoisomerase 2.</text>
</comment>
<evidence type="ECO:0000313" key="12">
    <source>
        <dbReference type="EMBL" id="TWU03888.1"/>
    </source>
</evidence>
<evidence type="ECO:0000313" key="13">
    <source>
        <dbReference type="Proteomes" id="UP000316213"/>
    </source>
</evidence>
<dbReference type="GO" id="GO:0030527">
    <property type="term" value="F:structural constituent of chromatin"/>
    <property type="evidence" value="ECO:0007669"/>
    <property type="project" value="InterPro"/>
</dbReference>
<dbReference type="InterPro" id="IPR010992">
    <property type="entry name" value="IHF-like_DNA-bd_dom_sf"/>
</dbReference>
<organism evidence="12 13">
    <name type="scientific">Neorhodopirellula pilleata</name>
    <dbReference type="NCBI Taxonomy" id="2714738"/>
    <lineage>
        <taxon>Bacteria</taxon>
        <taxon>Pseudomonadati</taxon>
        <taxon>Planctomycetota</taxon>
        <taxon>Planctomycetia</taxon>
        <taxon>Pirellulales</taxon>
        <taxon>Pirellulaceae</taxon>
        <taxon>Neorhodopirellula</taxon>
    </lineage>
</organism>
<accession>A0A5C6AW82</accession>
<keyword evidence="5" id="KW-0235">DNA replication</keyword>
<evidence type="ECO:0000256" key="7">
    <source>
        <dbReference type="ARBA" id="ARBA00023125"/>
    </source>
</evidence>
<proteinExistence type="inferred from homology"/>
<protein>
    <recommendedName>
        <fullName evidence="4">Viral histone-like protein</fullName>
    </recommendedName>
    <alternativeName>
        <fullName evidence="9">DNA-binding protein pA104R</fullName>
    </alternativeName>
    <alternativeName>
        <fullName evidence="8">pA104R</fullName>
    </alternativeName>
</protein>
<keyword evidence="13" id="KW-1185">Reference proteome</keyword>
<name>A0A5C6AW82_9BACT</name>
<dbReference type="AlphaFoldDB" id="A0A5C6AW82"/>
<evidence type="ECO:0000256" key="2">
    <source>
        <dbReference type="ARBA" id="ARBA00010529"/>
    </source>
</evidence>
<dbReference type="Gene3D" id="4.10.520.10">
    <property type="entry name" value="IHF-like DNA-binding proteins"/>
    <property type="match status" value="1"/>
</dbReference>
<dbReference type="CDD" id="cd13834">
    <property type="entry name" value="HU_like"/>
    <property type="match status" value="1"/>
</dbReference>
<comment type="caution">
    <text evidence="12">The sequence shown here is derived from an EMBL/GenBank/DDBJ whole genome shotgun (WGS) entry which is preliminary data.</text>
</comment>
<evidence type="ECO:0000256" key="11">
    <source>
        <dbReference type="RuleBase" id="RU003939"/>
    </source>
</evidence>
<evidence type="ECO:0000256" key="5">
    <source>
        <dbReference type="ARBA" id="ARBA00022705"/>
    </source>
</evidence>
<comment type="subcellular location">
    <subcellularLocation>
        <location evidence="1">Virion</location>
    </subcellularLocation>
</comment>
<dbReference type="PANTHER" id="PTHR33175">
    <property type="entry name" value="DNA-BINDING PROTEIN HU"/>
    <property type="match status" value="1"/>
</dbReference>
<keyword evidence="6" id="KW-0426">Late protein</keyword>
<dbReference type="Proteomes" id="UP000316213">
    <property type="component" value="Unassembled WGS sequence"/>
</dbReference>
<dbReference type="OrthoDB" id="331625at2"/>
<evidence type="ECO:0000256" key="9">
    <source>
        <dbReference type="ARBA" id="ARBA00033227"/>
    </source>
</evidence>
<dbReference type="RefSeq" id="WP_146576315.1">
    <property type="nucleotide sequence ID" value="NZ_SJPM01000001.1"/>
</dbReference>
<dbReference type="PANTHER" id="PTHR33175:SF13">
    <property type="entry name" value="HISTONE-LIKE PROTEIN"/>
    <property type="match status" value="1"/>
</dbReference>
<dbReference type="InterPro" id="IPR000119">
    <property type="entry name" value="Hist_DNA-bd"/>
</dbReference>
<dbReference type="SUPFAM" id="SSF47729">
    <property type="entry name" value="IHF-like DNA-binding proteins"/>
    <property type="match status" value="1"/>
</dbReference>
<dbReference type="GO" id="GO:0005829">
    <property type="term" value="C:cytosol"/>
    <property type="evidence" value="ECO:0007669"/>
    <property type="project" value="TreeGrafter"/>
</dbReference>
<reference evidence="12 13" key="1">
    <citation type="submission" date="2019-02" db="EMBL/GenBank/DDBJ databases">
        <title>Deep-cultivation of Planctomycetes and their phenomic and genomic characterization uncovers novel biology.</title>
        <authorList>
            <person name="Wiegand S."/>
            <person name="Jogler M."/>
            <person name="Boedeker C."/>
            <person name="Pinto D."/>
            <person name="Vollmers J."/>
            <person name="Rivas-Marin E."/>
            <person name="Kohn T."/>
            <person name="Peeters S.H."/>
            <person name="Heuer A."/>
            <person name="Rast P."/>
            <person name="Oberbeckmann S."/>
            <person name="Bunk B."/>
            <person name="Jeske O."/>
            <person name="Meyerdierks A."/>
            <person name="Storesund J.E."/>
            <person name="Kallscheuer N."/>
            <person name="Luecker S."/>
            <person name="Lage O.M."/>
            <person name="Pohl T."/>
            <person name="Merkel B.J."/>
            <person name="Hornburger P."/>
            <person name="Mueller R.-W."/>
            <person name="Bruemmer F."/>
            <person name="Labrenz M."/>
            <person name="Spormann A.M."/>
            <person name="Op Den Camp H."/>
            <person name="Overmann J."/>
            <person name="Amann R."/>
            <person name="Jetten M.S.M."/>
            <person name="Mascher T."/>
            <person name="Medema M.H."/>
            <person name="Devos D.P."/>
            <person name="Kaster A.-K."/>
            <person name="Ovreas L."/>
            <person name="Rohde M."/>
            <person name="Galperin M.Y."/>
            <person name="Jogler C."/>
        </authorList>
    </citation>
    <scope>NUCLEOTIDE SEQUENCE [LARGE SCALE GENOMIC DNA]</scope>
    <source>
        <strain evidence="12 13">Pla100</strain>
    </source>
</reference>
<dbReference type="SMART" id="SM00411">
    <property type="entry name" value="BHL"/>
    <property type="match status" value="1"/>
</dbReference>
<evidence type="ECO:0000256" key="10">
    <source>
        <dbReference type="ARBA" id="ARBA00046140"/>
    </source>
</evidence>
<evidence type="ECO:0000256" key="4">
    <source>
        <dbReference type="ARBA" id="ARBA00016145"/>
    </source>
</evidence>
<gene>
    <name evidence="12" type="primary">hup_1</name>
    <name evidence="12" type="ORF">Pla100_08230</name>
</gene>
<evidence type="ECO:0000256" key="3">
    <source>
        <dbReference type="ARBA" id="ARBA00011738"/>
    </source>
</evidence>
<dbReference type="GO" id="GO:0003677">
    <property type="term" value="F:DNA binding"/>
    <property type="evidence" value="ECO:0007669"/>
    <property type="project" value="UniProtKB-KW"/>
</dbReference>
<evidence type="ECO:0000256" key="6">
    <source>
        <dbReference type="ARBA" id="ARBA00022921"/>
    </source>
</evidence>
<evidence type="ECO:0000256" key="1">
    <source>
        <dbReference type="ARBA" id="ARBA00004328"/>
    </source>
</evidence>
<dbReference type="GO" id="GO:0006260">
    <property type="term" value="P:DNA replication"/>
    <property type="evidence" value="ECO:0007669"/>
    <property type="project" value="UniProtKB-KW"/>
</dbReference>
<sequence>MPAAIPPKAPTKTQILANIAEETELSKKDVAAVLDALAVEIEKSLKKGGPGQFAIPGLCKIVLKDVPAKPKRKGRNPANGEEIWLAPKPASKKLTIRPLKGLKEMI</sequence>